<evidence type="ECO:0000313" key="2">
    <source>
        <dbReference type="EMBL" id="WWX24414.1"/>
    </source>
</evidence>
<reference evidence="2 3" key="1">
    <citation type="submission" date="2024-03" db="EMBL/GenBank/DDBJ databases">
        <title>Phenotype and Genome Characterization of a Sulfate-Reducing Bacterium Pseudodesulfovibrio sp. strain 5S69, isolated from Petroleum Reservoir in Tatarstan (Russia).</title>
        <authorList>
            <person name="Bidzhieva S.K."/>
            <person name="Kadnikov V."/>
            <person name="Tourova T.P."/>
            <person name="Samigullina S.R."/>
            <person name="Sokolova D.S."/>
            <person name="Poltaraus A.B."/>
            <person name="Avtukh A.N."/>
            <person name="Tereshina V.M."/>
            <person name="Mardanov A.V."/>
            <person name="Nazina T.N."/>
        </authorList>
    </citation>
    <scope>NUCLEOTIDE SEQUENCE [LARGE SCALE GENOMIC DNA]</scope>
    <source>
        <strain evidence="2 3">5S69</strain>
    </source>
</reference>
<sequence length="526" mass="55852">MQTNPVLLEVFKNRFASIAEEMGVTLTHTAFSPNIKERRDLSCAVFDAEGDMIAQAAHIPVHLGSMPLSVKSAMAAMAERGGFGPGDMAMLNDPFKGGTHLPDITIVAPVFAESADSSAFFVANRAHHADVGGMASGSMPLSTSLFQEGLIIPPVRIVRGGEVDRELLRLILNNVRTPVEREGDFSAQFMANVTGVRRMTECIGKYGLATCAHYARALMDYSERITRQAVAAIPDGTYEFEDFLEDDGQGASDIAIRLVMTVTGDRAHLDFSRSDDQVRGSVNAVRAITLSAVLYAFRALAARDIPANAGCLRPLVVTTRPGSVVDAEFPAAVAGGNVETSQRLVDVLLGALAKALPEAMPAASQGTMNNLTIGGRTPKGPFAYYETLAGGMGAGPAHDGESAVHSHMTNTLNTPVEALEYAYPFRVREYAILRGTGGDGSRTGGDGLVREIELLADAEVTVLSERRTRAPFGVNGGLPGSPGRNVVIENNVPHPEPGKFHRALRTGDRVRIETPGGGGFGKPRNS</sequence>
<evidence type="ECO:0000259" key="1">
    <source>
        <dbReference type="Pfam" id="PF02538"/>
    </source>
</evidence>
<dbReference type="Proteomes" id="UP001385389">
    <property type="component" value="Chromosome"/>
</dbReference>
<evidence type="ECO:0000313" key="3">
    <source>
        <dbReference type="Proteomes" id="UP001385389"/>
    </source>
</evidence>
<accession>A0ABZ2J0E6</accession>
<dbReference type="PANTHER" id="PTHR11365:SF23">
    <property type="entry name" value="HYPOTHETICAL 5-OXOPROLINASE (EUROFUNG)-RELATED"/>
    <property type="match status" value="1"/>
</dbReference>
<dbReference type="InterPro" id="IPR003692">
    <property type="entry name" value="Hydantoinase_B"/>
</dbReference>
<dbReference type="RefSeq" id="WP_338670087.1">
    <property type="nucleotide sequence ID" value="NZ_CP146609.1"/>
</dbReference>
<proteinExistence type="predicted"/>
<gene>
    <name evidence="2" type="ORF">V8V93_09420</name>
</gene>
<feature type="domain" description="Hydantoinase B/oxoprolinase" evidence="1">
    <location>
        <begin position="4"/>
        <end position="523"/>
    </location>
</feature>
<name>A0ABZ2J0E6_9BACT</name>
<protein>
    <submittedName>
        <fullName evidence="2">Hydantoinase B/oxoprolinase family protein</fullName>
    </submittedName>
</protein>
<organism evidence="2 3">
    <name type="scientific">Pseudodesulfovibrio methanolicus</name>
    <dbReference type="NCBI Taxonomy" id="3126690"/>
    <lineage>
        <taxon>Bacteria</taxon>
        <taxon>Pseudomonadati</taxon>
        <taxon>Thermodesulfobacteriota</taxon>
        <taxon>Desulfovibrionia</taxon>
        <taxon>Desulfovibrionales</taxon>
        <taxon>Desulfovibrionaceae</taxon>
    </lineage>
</organism>
<keyword evidence="3" id="KW-1185">Reference proteome</keyword>
<dbReference type="InterPro" id="IPR045079">
    <property type="entry name" value="Oxoprolinase-like"/>
</dbReference>
<dbReference type="Pfam" id="PF02538">
    <property type="entry name" value="Hydantoinase_B"/>
    <property type="match status" value="1"/>
</dbReference>
<dbReference type="PANTHER" id="PTHR11365">
    <property type="entry name" value="5-OXOPROLINASE RELATED"/>
    <property type="match status" value="1"/>
</dbReference>
<dbReference type="EMBL" id="CP146609">
    <property type="protein sequence ID" value="WWX24414.1"/>
    <property type="molecule type" value="Genomic_DNA"/>
</dbReference>